<dbReference type="InterPro" id="IPR026590">
    <property type="entry name" value="Ssirtuin_cat_dom"/>
</dbReference>
<dbReference type="OrthoDB" id="424302at2759"/>
<keyword evidence="5" id="KW-0520">NAD</keyword>
<sequence>MAEVPAVGWPCSSCTFVNTDLRRRTCAACRTRRAAPPPTKPRTKRKAEAPANTCGGYAARLSDYKHKGVTGLPETEDAPAVLEAKLAQLIDMVRAAERVVVLTGAGVSTSAGLPDFRGPKGIWTLEDEAKKKKRKKARPPDLASISGASFETVRPTFTHDALVALERAGSLDFLATQNVDGLHRRSGFPRNKLGVLHGCVFTEKCETCGTEAFHDVDLGGVSFQPTGNACGTCGGVMRDTVLDWDDGLPPAEWGPAERAFGAADVCLALGTSLRIIPAADMPALADRFVIVNLQDTPHDGAAALVVRARVDAVMERLCAALGVEVPRGGAPAPAAAPPPAG</sequence>
<dbReference type="EC" id="2.3.1.286" evidence="1"/>
<evidence type="ECO:0000256" key="7">
    <source>
        <dbReference type="PROSITE-ProRule" id="PRU00236"/>
    </source>
</evidence>
<dbReference type="InterPro" id="IPR003000">
    <property type="entry name" value="Sirtuin"/>
</dbReference>
<dbReference type="EMBL" id="CAKKNE010000002">
    <property type="protein sequence ID" value="CAH0368775.1"/>
    <property type="molecule type" value="Genomic_DNA"/>
</dbReference>
<protein>
    <recommendedName>
        <fullName evidence="1">protein acetyllysine N-acetyltransferase</fullName>
        <ecNumber evidence="1">2.3.1.286</ecNumber>
    </recommendedName>
</protein>
<dbReference type="SUPFAM" id="SSF52467">
    <property type="entry name" value="DHS-like NAD/FAD-binding domain"/>
    <property type="match status" value="1"/>
</dbReference>
<evidence type="ECO:0000313" key="9">
    <source>
        <dbReference type="EMBL" id="CAH0368775.1"/>
    </source>
</evidence>
<dbReference type="InterPro" id="IPR029035">
    <property type="entry name" value="DHS-like_NAD/FAD-binding_dom"/>
</dbReference>
<dbReference type="Gene3D" id="2.20.28.200">
    <property type="match status" value="1"/>
</dbReference>
<proteinExistence type="inferred from homology"/>
<dbReference type="PANTHER" id="PTHR11085">
    <property type="entry name" value="NAD-DEPENDENT PROTEIN DEACYLASE SIRTUIN-5, MITOCHONDRIAL-RELATED"/>
    <property type="match status" value="1"/>
</dbReference>
<comment type="similarity">
    <text evidence="6">Belongs to the sirtuin family. Class IV subfamily.</text>
</comment>
<dbReference type="Pfam" id="PF02146">
    <property type="entry name" value="SIR2"/>
    <property type="match status" value="1"/>
</dbReference>
<evidence type="ECO:0000259" key="8">
    <source>
        <dbReference type="PROSITE" id="PS50305"/>
    </source>
</evidence>
<dbReference type="Gene3D" id="2.30.30.380">
    <property type="entry name" value="Zn-finger domain of Sec23/24"/>
    <property type="match status" value="1"/>
</dbReference>
<keyword evidence="3 7" id="KW-0479">Metal-binding</keyword>
<dbReference type="AlphaFoldDB" id="A0A8J2WHM9"/>
<feature type="binding site" evidence="7">
    <location>
        <position position="230"/>
    </location>
    <ligand>
        <name>Zn(2+)</name>
        <dbReference type="ChEBI" id="CHEBI:29105"/>
    </ligand>
</feature>
<evidence type="ECO:0000256" key="6">
    <source>
        <dbReference type="ARBA" id="ARBA00038170"/>
    </source>
</evidence>
<feature type="binding site" evidence="7">
    <location>
        <position position="233"/>
    </location>
    <ligand>
        <name>Zn(2+)</name>
        <dbReference type="ChEBI" id="CHEBI:29105"/>
    </ligand>
</feature>
<dbReference type="GO" id="GO:0003714">
    <property type="term" value="F:transcription corepressor activity"/>
    <property type="evidence" value="ECO:0007669"/>
    <property type="project" value="TreeGrafter"/>
</dbReference>
<keyword evidence="4 7" id="KW-0862">Zinc</keyword>
<evidence type="ECO:0000256" key="1">
    <source>
        <dbReference type="ARBA" id="ARBA00012928"/>
    </source>
</evidence>
<comment type="caution">
    <text evidence="9">The sequence shown here is derived from an EMBL/GenBank/DDBJ whole genome shotgun (WGS) entry which is preliminary data.</text>
</comment>
<reference evidence="9" key="1">
    <citation type="submission" date="2021-11" db="EMBL/GenBank/DDBJ databases">
        <authorList>
            <consortium name="Genoscope - CEA"/>
            <person name="William W."/>
        </authorList>
    </citation>
    <scope>NUCLEOTIDE SEQUENCE</scope>
</reference>
<accession>A0A8J2WHM9</accession>
<feature type="active site" description="Proton acceptor" evidence="7">
    <location>
        <position position="197"/>
    </location>
</feature>
<keyword evidence="10" id="KW-1185">Reference proteome</keyword>
<evidence type="ECO:0000256" key="2">
    <source>
        <dbReference type="ARBA" id="ARBA00022679"/>
    </source>
</evidence>
<dbReference type="Proteomes" id="UP000789595">
    <property type="component" value="Unassembled WGS sequence"/>
</dbReference>
<dbReference type="GO" id="GO:0000122">
    <property type="term" value="P:negative regulation of transcription by RNA polymerase II"/>
    <property type="evidence" value="ECO:0007669"/>
    <property type="project" value="TreeGrafter"/>
</dbReference>
<dbReference type="GO" id="GO:0070403">
    <property type="term" value="F:NAD+ binding"/>
    <property type="evidence" value="ECO:0007669"/>
    <property type="project" value="InterPro"/>
</dbReference>
<dbReference type="GO" id="GO:0017136">
    <property type="term" value="F:histone deacetylase activity, NAD-dependent"/>
    <property type="evidence" value="ECO:0007669"/>
    <property type="project" value="TreeGrafter"/>
</dbReference>
<feature type="domain" description="Deacetylase sirtuin-type" evidence="8">
    <location>
        <begin position="79"/>
        <end position="324"/>
    </location>
</feature>
<evidence type="ECO:0000313" key="10">
    <source>
        <dbReference type="Proteomes" id="UP000789595"/>
    </source>
</evidence>
<feature type="binding site" evidence="7">
    <location>
        <position position="205"/>
    </location>
    <ligand>
        <name>Zn(2+)</name>
        <dbReference type="ChEBI" id="CHEBI:29105"/>
    </ligand>
</feature>
<evidence type="ECO:0000256" key="3">
    <source>
        <dbReference type="ARBA" id="ARBA00022723"/>
    </source>
</evidence>
<dbReference type="GO" id="GO:0005634">
    <property type="term" value="C:nucleus"/>
    <property type="evidence" value="ECO:0007669"/>
    <property type="project" value="TreeGrafter"/>
</dbReference>
<evidence type="ECO:0000256" key="5">
    <source>
        <dbReference type="ARBA" id="ARBA00023027"/>
    </source>
</evidence>
<keyword evidence="2" id="KW-0808">Transferase</keyword>
<gene>
    <name evidence="9" type="ORF">PECAL_2P18600</name>
</gene>
<dbReference type="GO" id="GO:0046872">
    <property type="term" value="F:metal ion binding"/>
    <property type="evidence" value="ECO:0007669"/>
    <property type="project" value="UniProtKB-KW"/>
</dbReference>
<dbReference type="PANTHER" id="PTHR11085:SF12">
    <property type="entry name" value="NAD-DEPENDENT PROTEIN DEACYLASE SIRTUIN-6"/>
    <property type="match status" value="1"/>
</dbReference>
<organism evidence="9 10">
    <name type="scientific">Pelagomonas calceolata</name>
    <dbReference type="NCBI Taxonomy" id="35677"/>
    <lineage>
        <taxon>Eukaryota</taxon>
        <taxon>Sar</taxon>
        <taxon>Stramenopiles</taxon>
        <taxon>Ochrophyta</taxon>
        <taxon>Pelagophyceae</taxon>
        <taxon>Pelagomonadales</taxon>
        <taxon>Pelagomonadaceae</taxon>
        <taxon>Pelagomonas</taxon>
    </lineage>
</organism>
<feature type="binding site" evidence="7">
    <location>
        <position position="208"/>
    </location>
    <ligand>
        <name>Zn(2+)</name>
        <dbReference type="ChEBI" id="CHEBI:29105"/>
    </ligand>
</feature>
<name>A0A8J2WHM9_9STRA</name>
<dbReference type="PROSITE" id="PS50305">
    <property type="entry name" value="SIRTUIN"/>
    <property type="match status" value="1"/>
</dbReference>
<dbReference type="FunFam" id="3.40.50.1220:FF:000038">
    <property type="entry name" value="NAD-dependent protein deacetylase sirtuin-6 isoform X2"/>
    <property type="match status" value="1"/>
</dbReference>
<dbReference type="InterPro" id="IPR050134">
    <property type="entry name" value="NAD-dep_sirtuin_deacylases"/>
</dbReference>
<evidence type="ECO:0000256" key="4">
    <source>
        <dbReference type="ARBA" id="ARBA00022833"/>
    </source>
</evidence>
<dbReference type="Gene3D" id="3.40.50.1220">
    <property type="entry name" value="TPP-binding domain"/>
    <property type="match status" value="1"/>
</dbReference>